<keyword evidence="8 11" id="KW-0862">Zinc</keyword>
<dbReference type="Gene3D" id="3.30.40.10">
    <property type="entry name" value="Zinc/RING finger domain, C3HC4 (zinc finger)"/>
    <property type="match status" value="1"/>
</dbReference>
<evidence type="ECO:0000259" key="13">
    <source>
        <dbReference type="PROSITE" id="PS50089"/>
    </source>
</evidence>
<keyword evidence="4 11" id="KW-0808">Transferase</keyword>
<protein>
    <recommendedName>
        <fullName evidence="11">E3 ubiquitin-protein ligase RMA</fullName>
        <ecNumber evidence="11">2.3.2.27</ecNumber>
    </recommendedName>
    <alternativeName>
        <fullName evidence="11">Protein RING membrane-anchor</fullName>
    </alternativeName>
    <alternativeName>
        <fullName evidence="11">RING-type E3 ubiquitin transferase RMA</fullName>
    </alternativeName>
</protein>
<keyword evidence="9" id="KW-0472">Membrane</keyword>
<keyword evidence="5 11" id="KW-0479">Metal-binding</keyword>
<comment type="catalytic activity">
    <reaction evidence="1 11">
        <text>S-ubiquitinyl-[E2 ubiquitin-conjugating enzyme]-L-cysteine + [acceptor protein]-L-lysine = [E2 ubiquitin-conjugating enzyme]-L-cysteine + N(6)-ubiquitinyl-[acceptor protein]-L-lysine.</text>
        <dbReference type="EC" id="2.3.2.27"/>
    </reaction>
</comment>
<dbReference type="InterPro" id="IPR001841">
    <property type="entry name" value="Znf_RING"/>
</dbReference>
<feature type="compositionally biased region" description="Low complexity" evidence="12">
    <location>
        <begin position="575"/>
        <end position="588"/>
    </location>
</feature>
<evidence type="ECO:0000256" key="3">
    <source>
        <dbReference type="ARBA" id="ARBA00004906"/>
    </source>
</evidence>
<feature type="region of interest" description="Disordered" evidence="12">
    <location>
        <begin position="1"/>
        <end position="66"/>
    </location>
</feature>
<feature type="domain" description="RING-type" evidence="13">
    <location>
        <begin position="344"/>
        <end position="385"/>
    </location>
</feature>
<dbReference type="SMART" id="SM00184">
    <property type="entry name" value="RING"/>
    <property type="match status" value="1"/>
</dbReference>
<dbReference type="PANTHER" id="PTHR12313">
    <property type="entry name" value="E3 UBIQUITIN-PROTEIN LIGASE RNF5-RELATED"/>
    <property type="match status" value="1"/>
</dbReference>
<comment type="function">
    <text evidence="11">E3 ubiquitin-protein ligase.</text>
</comment>
<evidence type="ECO:0000313" key="15">
    <source>
        <dbReference type="Proteomes" id="UP001420932"/>
    </source>
</evidence>
<evidence type="ECO:0000256" key="7">
    <source>
        <dbReference type="ARBA" id="ARBA00022786"/>
    </source>
</evidence>
<dbReference type="PROSITE" id="PS00518">
    <property type="entry name" value="ZF_RING_1"/>
    <property type="match status" value="1"/>
</dbReference>
<evidence type="ECO:0000256" key="2">
    <source>
        <dbReference type="ARBA" id="ARBA00004308"/>
    </source>
</evidence>
<evidence type="ECO:0000256" key="6">
    <source>
        <dbReference type="ARBA" id="ARBA00022771"/>
    </source>
</evidence>
<dbReference type="SUPFAM" id="SSF57850">
    <property type="entry name" value="RING/U-box"/>
    <property type="match status" value="1"/>
</dbReference>
<feature type="region of interest" description="Disordered" evidence="12">
    <location>
        <begin position="624"/>
        <end position="670"/>
    </location>
</feature>
<dbReference type="CDD" id="cd16534">
    <property type="entry name" value="RING-HC_RNF5-like"/>
    <property type="match status" value="1"/>
</dbReference>
<feature type="region of interest" description="Disordered" evidence="12">
    <location>
        <begin position="400"/>
        <end position="426"/>
    </location>
</feature>
<evidence type="ECO:0000256" key="5">
    <source>
        <dbReference type="ARBA" id="ARBA00022723"/>
    </source>
</evidence>
<comment type="domain">
    <text evidence="11">The RING-type zinc finger domain is responsible for E3 ligase activity.</text>
</comment>
<comment type="subcellular location">
    <subcellularLocation>
        <location evidence="2">Endomembrane system</location>
    </subcellularLocation>
    <subcellularLocation>
        <location evidence="11">Endoplasmic reticulum membrane</location>
        <topology evidence="11">Single-pass type IV membrane protein</topology>
    </subcellularLocation>
</comment>
<dbReference type="InterPro" id="IPR045103">
    <property type="entry name" value="RNF5/RNF185-like"/>
</dbReference>
<dbReference type="GO" id="GO:0008270">
    <property type="term" value="F:zinc ion binding"/>
    <property type="evidence" value="ECO:0007669"/>
    <property type="project" value="UniProtKB-KW"/>
</dbReference>
<evidence type="ECO:0000313" key="14">
    <source>
        <dbReference type="EMBL" id="KAK9120460.1"/>
    </source>
</evidence>
<dbReference type="EC" id="2.3.2.27" evidence="11"/>
<keyword evidence="6 10" id="KW-0863">Zinc-finger</keyword>
<keyword evidence="15" id="KW-1185">Reference proteome</keyword>
<sequence>MDLNLYLGLPRRRRHRESDLGSDLALNSAPLSPEMSNNQSLQSQSQSQSQSQGQSFPSISQLGQQQGEMMIPHDALHDLEYNPYSPSYGQDSETLNPILGESQTLGVVVVGDDDDDDDHHHHHHHHHPPYLPDYVESAHDSISTEAMVLGGSSSNNDVEFLQGSSNNNLEYVPYPMATMMSYVNGSPSMVARQTSELEVLEEQNNAHVPYIPSSPTMDVNNSDSSSTRVVAEGSGFCPFQDGAHEGSFQRVLLQCPEFRFRRLIEANRRLGFRRFRTGVDSSELGVLSLGGRHEFSDSRDAENAEGSGAVNDVTDKANVERVIAEELEEGEGKDLSVGAAGFDCNVCLEVAREPVVTSCGHLFCWPCLYQWLHVHSDHKECPVCKGEVIESTITPIYGRGSSEKEVKKKEGDEEQGDSSLKIPPRPHARRYESLRQRFRRPLLRRLREEIGSWRFLLDEEMHRQVEDLEERNVAPASVLARRAVTRAMATRLPREGTLDNGLNLGGSGPSNTTAATLDGDIMPDGLHGLGSRSTPPALARRGVDFWRRFASYSFPSDRLAAIAADLSNMVGGRRANSGSNPGASASTSVNPLVPDPVNVQPLESAVAADQVSASSTIAVIQGDTGRPIDATSEPNSAGTSRLLRRRRRNAVPGSLDVDGVHPASKRRRLN</sequence>
<evidence type="ECO:0000256" key="10">
    <source>
        <dbReference type="PROSITE-ProRule" id="PRU00175"/>
    </source>
</evidence>
<reference evidence="14 15" key="1">
    <citation type="submission" date="2024-01" db="EMBL/GenBank/DDBJ databases">
        <title>Genome assemblies of Stephania.</title>
        <authorList>
            <person name="Yang L."/>
        </authorList>
    </citation>
    <scope>NUCLEOTIDE SEQUENCE [LARGE SCALE GENOMIC DNA]</scope>
    <source>
        <strain evidence="14">YNDBR</strain>
        <tissue evidence="14">Leaf</tissue>
    </source>
</reference>
<dbReference type="Pfam" id="PF00097">
    <property type="entry name" value="zf-C3HC4"/>
    <property type="match status" value="1"/>
</dbReference>
<gene>
    <name evidence="14" type="ORF">Syun_018077</name>
</gene>
<evidence type="ECO:0000256" key="1">
    <source>
        <dbReference type="ARBA" id="ARBA00000900"/>
    </source>
</evidence>
<dbReference type="GO" id="GO:0006511">
    <property type="term" value="P:ubiquitin-dependent protein catabolic process"/>
    <property type="evidence" value="ECO:0007669"/>
    <property type="project" value="UniProtKB-UniRule"/>
</dbReference>
<evidence type="ECO:0000256" key="11">
    <source>
        <dbReference type="RuleBase" id="RU369090"/>
    </source>
</evidence>
<evidence type="ECO:0000256" key="4">
    <source>
        <dbReference type="ARBA" id="ARBA00022679"/>
    </source>
</evidence>
<organism evidence="14 15">
    <name type="scientific">Stephania yunnanensis</name>
    <dbReference type="NCBI Taxonomy" id="152371"/>
    <lineage>
        <taxon>Eukaryota</taxon>
        <taxon>Viridiplantae</taxon>
        <taxon>Streptophyta</taxon>
        <taxon>Embryophyta</taxon>
        <taxon>Tracheophyta</taxon>
        <taxon>Spermatophyta</taxon>
        <taxon>Magnoliopsida</taxon>
        <taxon>Ranunculales</taxon>
        <taxon>Menispermaceae</taxon>
        <taxon>Menispermoideae</taxon>
        <taxon>Cissampelideae</taxon>
        <taxon>Stephania</taxon>
    </lineage>
</organism>
<dbReference type="GO" id="GO:0061630">
    <property type="term" value="F:ubiquitin protein ligase activity"/>
    <property type="evidence" value="ECO:0007669"/>
    <property type="project" value="UniProtKB-UniRule"/>
</dbReference>
<dbReference type="InterPro" id="IPR013083">
    <property type="entry name" value="Znf_RING/FYVE/PHD"/>
</dbReference>
<evidence type="ECO:0000256" key="8">
    <source>
        <dbReference type="ARBA" id="ARBA00022833"/>
    </source>
</evidence>
<name>A0AAP0NWP5_9MAGN</name>
<comment type="caution">
    <text evidence="14">The sequence shown here is derived from an EMBL/GenBank/DDBJ whole genome shotgun (WGS) entry which is preliminary data.</text>
</comment>
<feature type="region of interest" description="Disordered" evidence="12">
    <location>
        <begin position="573"/>
        <end position="596"/>
    </location>
</feature>
<proteinExistence type="predicted"/>
<feature type="compositionally biased region" description="Low complexity" evidence="12">
    <location>
        <begin position="39"/>
        <end position="61"/>
    </location>
</feature>
<comment type="pathway">
    <text evidence="3 11">Protein modification; protein ubiquitination.</text>
</comment>
<accession>A0AAP0NWP5</accession>
<dbReference type="InterPro" id="IPR018957">
    <property type="entry name" value="Znf_C3HC4_RING-type"/>
</dbReference>
<dbReference type="EMBL" id="JBBNAF010000008">
    <property type="protein sequence ID" value="KAK9120460.1"/>
    <property type="molecule type" value="Genomic_DNA"/>
</dbReference>
<dbReference type="InterPro" id="IPR017907">
    <property type="entry name" value="Znf_RING_CS"/>
</dbReference>
<dbReference type="Proteomes" id="UP001420932">
    <property type="component" value="Unassembled WGS sequence"/>
</dbReference>
<dbReference type="AlphaFoldDB" id="A0AAP0NWP5"/>
<dbReference type="PROSITE" id="PS50089">
    <property type="entry name" value="ZF_RING_2"/>
    <property type="match status" value="1"/>
</dbReference>
<feature type="compositionally biased region" description="Basic and acidic residues" evidence="12">
    <location>
        <begin position="401"/>
        <end position="411"/>
    </location>
</feature>
<dbReference type="GO" id="GO:0005789">
    <property type="term" value="C:endoplasmic reticulum membrane"/>
    <property type="evidence" value="ECO:0007669"/>
    <property type="project" value="UniProtKB-SubCell"/>
</dbReference>
<keyword evidence="11" id="KW-0256">Endoplasmic reticulum</keyword>
<keyword evidence="7 11" id="KW-0833">Ubl conjugation pathway</keyword>
<evidence type="ECO:0000256" key="12">
    <source>
        <dbReference type="SAM" id="MobiDB-lite"/>
    </source>
</evidence>
<evidence type="ECO:0000256" key="9">
    <source>
        <dbReference type="ARBA" id="ARBA00023136"/>
    </source>
</evidence>